<reference evidence="1" key="1">
    <citation type="submission" date="2022-12" db="EMBL/GenBank/DDBJ databases">
        <authorList>
            <person name="Webb A."/>
        </authorList>
    </citation>
    <scope>NUCLEOTIDE SEQUENCE</scope>
    <source>
        <strain evidence="1">Pf2</strain>
    </source>
</reference>
<dbReference type="Proteomes" id="UP001159659">
    <property type="component" value="Unassembled WGS sequence"/>
</dbReference>
<protein>
    <submittedName>
        <fullName evidence="1">Uncharacterized protein</fullName>
    </submittedName>
</protein>
<name>A0AAV0U963_9STRA</name>
<accession>A0AAV0U963</accession>
<evidence type="ECO:0000313" key="1">
    <source>
        <dbReference type="EMBL" id="CAI5733562.1"/>
    </source>
</evidence>
<organism evidence="1 2">
    <name type="scientific">Peronospora farinosa</name>
    <dbReference type="NCBI Taxonomy" id="134698"/>
    <lineage>
        <taxon>Eukaryota</taxon>
        <taxon>Sar</taxon>
        <taxon>Stramenopiles</taxon>
        <taxon>Oomycota</taxon>
        <taxon>Peronosporomycetes</taxon>
        <taxon>Peronosporales</taxon>
        <taxon>Peronosporaceae</taxon>
        <taxon>Peronospora</taxon>
    </lineage>
</organism>
<comment type="caution">
    <text evidence="1">The sequence shown here is derived from an EMBL/GenBank/DDBJ whole genome shotgun (WGS) entry which is preliminary data.</text>
</comment>
<sequence>MLELFHSDQFHAGVSTLLDLALQRGYLVMARQFFERRSEDEKCQYVAVAAEGDEIVLMRWLIENGAPLCVHATITLVSDHVNKAKYVEATWWLSESDRVIVIRDALQNNDRKLLMWVLDNTVFKDKNSWKDIRSALKMADNVIVHWLSDNLSNDDTRSWCFPSLQDEASAGTQFTRAANANADRR</sequence>
<dbReference type="AlphaFoldDB" id="A0AAV0U963"/>
<gene>
    <name evidence="1" type="ORF">PFR002_LOCUS7226</name>
</gene>
<dbReference type="EMBL" id="CANTFK010000933">
    <property type="protein sequence ID" value="CAI5733562.1"/>
    <property type="molecule type" value="Genomic_DNA"/>
</dbReference>
<evidence type="ECO:0000313" key="2">
    <source>
        <dbReference type="Proteomes" id="UP001159659"/>
    </source>
</evidence>
<proteinExistence type="predicted"/>